<dbReference type="AlphaFoldDB" id="A0A1H0TRE2"/>
<dbReference type="Proteomes" id="UP000199651">
    <property type="component" value="Unassembled WGS sequence"/>
</dbReference>
<evidence type="ECO:0000313" key="2">
    <source>
        <dbReference type="Proteomes" id="UP000199651"/>
    </source>
</evidence>
<keyword evidence="2" id="KW-1185">Reference proteome</keyword>
<proteinExistence type="predicted"/>
<dbReference type="NCBIfam" id="TIGR02677">
    <property type="entry name" value="TIGR02677 family protein"/>
    <property type="match status" value="1"/>
</dbReference>
<evidence type="ECO:0000313" key="1">
    <source>
        <dbReference type="EMBL" id="SDP56198.1"/>
    </source>
</evidence>
<dbReference type="Pfam" id="PF09660">
    <property type="entry name" value="DUF2397"/>
    <property type="match status" value="1"/>
</dbReference>
<sequence>MPVVRYLGSKLAPFYRIVLDVLFAEESRLGLQLSTATITQRVASRIELAAGGTVDCPPVANLLEQLHEWGNVDRIHNTHRKGDYQEYLKQDYLYQLTPAGTLVHRELTRIDQELGMTGALQASMLPEVRQALIALSNAFTETDAEKRNQDAYIAFTRVVNGFTLLSENAKLFVQGLNRSLHLDSAEKAESFLEYKTMAVDYLQTFSIGIAKFAAGIAEGIEAAENCGLLDVLPEIAAVEAAPTPGVSAVDAATRDAEIMRERWLGLRRWFFHDGDQQPVVTTLADRSVDAISRIMTTVRQLNDERFHRVNRKADLVTMARWFSDQDTDVVLLWRAGFSLYPARHIGAPHPAEAEADIRPGVSWWEGVTPPISLRLRTQGPRASGGVASRLPDQRMAKKLLKERQQAEDAVVEAATRSLAGRSPCRLSSLSHLSAAEFDVLLRCLDVALASRDHDGVQSAETSDGMIKVILRPPAPGEFTTIATPRGTIGIADFHITLEDLGAIP</sequence>
<gene>
    <name evidence="1" type="ORF">SAMN05192558_110131</name>
</gene>
<dbReference type="STRING" id="504798.SAMN05421871_110131"/>
<protein>
    <submittedName>
        <fullName evidence="1">TIGR02677 family protein</fullName>
    </submittedName>
</protein>
<reference evidence="2" key="1">
    <citation type="submission" date="2016-10" db="EMBL/GenBank/DDBJ databases">
        <authorList>
            <person name="Varghese N."/>
            <person name="Submissions S."/>
        </authorList>
    </citation>
    <scope>NUCLEOTIDE SEQUENCE [LARGE SCALE GENOMIC DNA]</scope>
    <source>
        <strain evidence="2">IBRC-M 10655</strain>
    </source>
</reference>
<organism evidence="1 2">
    <name type="scientific">Actinokineospora alba</name>
    <dbReference type="NCBI Taxonomy" id="504798"/>
    <lineage>
        <taxon>Bacteria</taxon>
        <taxon>Bacillati</taxon>
        <taxon>Actinomycetota</taxon>
        <taxon>Actinomycetes</taxon>
        <taxon>Pseudonocardiales</taxon>
        <taxon>Pseudonocardiaceae</taxon>
        <taxon>Actinokineospora</taxon>
    </lineage>
</organism>
<dbReference type="InterPro" id="IPR013493">
    <property type="entry name" value="CHP02677"/>
</dbReference>
<dbReference type="EMBL" id="FNJB01000010">
    <property type="protein sequence ID" value="SDP56198.1"/>
    <property type="molecule type" value="Genomic_DNA"/>
</dbReference>
<dbReference type="RefSeq" id="WP_091380995.1">
    <property type="nucleotide sequence ID" value="NZ_FNDV01000010.1"/>
</dbReference>
<name>A0A1H0TRE2_9PSEU</name>
<accession>A0A1H0TRE2</accession>
<dbReference type="OrthoDB" id="5508807at2"/>